<dbReference type="OrthoDB" id="5470216at2"/>
<dbReference type="SUPFAM" id="SSF102114">
    <property type="entry name" value="Radical SAM enzymes"/>
    <property type="match status" value="1"/>
</dbReference>
<organism evidence="7 8">
    <name type="scientific">Desulfocicer vacuolatum DSM 3385</name>
    <dbReference type="NCBI Taxonomy" id="1121400"/>
    <lineage>
        <taxon>Bacteria</taxon>
        <taxon>Pseudomonadati</taxon>
        <taxon>Thermodesulfobacteriota</taxon>
        <taxon>Desulfobacteria</taxon>
        <taxon>Desulfobacterales</taxon>
        <taxon>Desulfobacteraceae</taxon>
        <taxon>Desulfocicer</taxon>
    </lineage>
</organism>
<dbReference type="SFLD" id="SFLDS00029">
    <property type="entry name" value="Radical_SAM"/>
    <property type="match status" value="1"/>
</dbReference>
<dbReference type="Pfam" id="PF04055">
    <property type="entry name" value="Radical_SAM"/>
    <property type="match status" value="1"/>
</dbReference>
<dbReference type="GO" id="GO:0046872">
    <property type="term" value="F:metal ion binding"/>
    <property type="evidence" value="ECO:0007669"/>
    <property type="project" value="UniProtKB-KW"/>
</dbReference>
<dbReference type="SMART" id="SM00729">
    <property type="entry name" value="Elp3"/>
    <property type="match status" value="1"/>
</dbReference>
<accession>A0A1W2DX61</accession>
<keyword evidence="3" id="KW-0479">Metal-binding</keyword>
<dbReference type="STRING" id="1121400.SAMN02746065_12161"/>
<dbReference type="EMBL" id="FWXY01000021">
    <property type="protein sequence ID" value="SMD02029.1"/>
    <property type="molecule type" value="Genomic_DNA"/>
</dbReference>
<keyword evidence="5" id="KW-0411">Iron-sulfur</keyword>
<sequence>MHYEGSMIRPPSEANSILLQATVGCSHRKCTFCGAYRGQRFKIKKDEIIFKDIDFASKYCRNQNRLFICDGDALIMPQRRLVPILEAIGKKLPWVERVGVYANTKSIRMKTEEELKELRKLGLKIAYMGLETGDDVTLKKINKGADSQRMVGMGRKIRGAGIKLSITVLLGLAGAERSEIHARETGRVLSAIDPEYVGALSLMLVPGTPLHKDYEEGRFDLISPEQMLVELGTMIATSHLTNGLFHANHASNYVPIRARLPRDREKTLELITRALKGKVALKPEYMRAL</sequence>
<evidence type="ECO:0000313" key="8">
    <source>
        <dbReference type="Proteomes" id="UP000192418"/>
    </source>
</evidence>
<evidence type="ECO:0000256" key="5">
    <source>
        <dbReference type="ARBA" id="ARBA00023014"/>
    </source>
</evidence>
<evidence type="ECO:0000313" key="7">
    <source>
        <dbReference type="EMBL" id="SMD02029.1"/>
    </source>
</evidence>
<dbReference type="AlphaFoldDB" id="A0A1W2DX61"/>
<gene>
    <name evidence="7" type="ORF">SAMN02746065_12161</name>
</gene>
<protein>
    <submittedName>
        <fullName evidence="7">Radical SAM superfamily protein</fullName>
    </submittedName>
</protein>
<keyword evidence="4" id="KW-0408">Iron</keyword>
<evidence type="ECO:0000256" key="1">
    <source>
        <dbReference type="ARBA" id="ARBA00001966"/>
    </source>
</evidence>
<dbReference type="InterPro" id="IPR013785">
    <property type="entry name" value="Aldolase_TIM"/>
</dbReference>
<dbReference type="GO" id="GO:0003824">
    <property type="term" value="F:catalytic activity"/>
    <property type="evidence" value="ECO:0007669"/>
    <property type="project" value="InterPro"/>
</dbReference>
<dbReference type="RefSeq" id="WP_084071110.1">
    <property type="nucleotide sequence ID" value="NZ_FWXY01000021.1"/>
</dbReference>
<dbReference type="InterPro" id="IPR006638">
    <property type="entry name" value="Elp3/MiaA/NifB-like_rSAM"/>
</dbReference>
<keyword evidence="2" id="KW-0949">S-adenosyl-L-methionine</keyword>
<comment type="cofactor">
    <cofactor evidence="1">
        <name>[4Fe-4S] cluster</name>
        <dbReference type="ChEBI" id="CHEBI:49883"/>
    </cofactor>
</comment>
<feature type="domain" description="Radical SAM core" evidence="6">
    <location>
        <begin position="9"/>
        <end position="244"/>
    </location>
</feature>
<dbReference type="Proteomes" id="UP000192418">
    <property type="component" value="Unassembled WGS sequence"/>
</dbReference>
<dbReference type="InterPro" id="IPR051198">
    <property type="entry name" value="BchE-like"/>
</dbReference>
<evidence type="ECO:0000256" key="2">
    <source>
        <dbReference type="ARBA" id="ARBA00022691"/>
    </source>
</evidence>
<dbReference type="SFLD" id="SFLDG01082">
    <property type="entry name" value="B12-binding_domain_containing"/>
    <property type="match status" value="1"/>
</dbReference>
<keyword evidence="8" id="KW-1185">Reference proteome</keyword>
<dbReference type="Gene3D" id="3.20.20.70">
    <property type="entry name" value="Aldolase class I"/>
    <property type="match status" value="1"/>
</dbReference>
<dbReference type="GO" id="GO:0051536">
    <property type="term" value="F:iron-sulfur cluster binding"/>
    <property type="evidence" value="ECO:0007669"/>
    <property type="project" value="UniProtKB-KW"/>
</dbReference>
<evidence type="ECO:0000256" key="3">
    <source>
        <dbReference type="ARBA" id="ARBA00022723"/>
    </source>
</evidence>
<evidence type="ECO:0000259" key="6">
    <source>
        <dbReference type="PROSITE" id="PS51918"/>
    </source>
</evidence>
<evidence type="ECO:0000256" key="4">
    <source>
        <dbReference type="ARBA" id="ARBA00023004"/>
    </source>
</evidence>
<proteinExistence type="predicted"/>
<dbReference type="PROSITE" id="PS51918">
    <property type="entry name" value="RADICAL_SAM"/>
    <property type="match status" value="1"/>
</dbReference>
<reference evidence="7 8" key="1">
    <citation type="submission" date="2017-04" db="EMBL/GenBank/DDBJ databases">
        <authorList>
            <person name="Afonso C.L."/>
            <person name="Miller P.J."/>
            <person name="Scott M.A."/>
            <person name="Spackman E."/>
            <person name="Goraichik I."/>
            <person name="Dimitrov K.M."/>
            <person name="Suarez D.L."/>
            <person name="Swayne D.E."/>
        </authorList>
    </citation>
    <scope>NUCLEOTIDE SEQUENCE [LARGE SCALE GENOMIC DNA]</scope>
    <source>
        <strain evidence="7 8">DSM 3385</strain>
    </source>
</reference>
<dbReference type="PANTHER" id="PTHR43409:SF4">
    <property type="entry name" value="RADICAL SAM SUPERFAMILY PROTEIN"/>
    <property type="match status" value="1"/>
</dbReference>
<dbReference type="InterPro" id="IPR007197">
    <property type="entry name" value="rSAM"/>
</dbReference>
<dbReference type="SFLD" id="SFLDG01095">
    <property type="entry name" value="Uncharacterised_Radical_SAM_Su"/>
    <property type="match status" value="1"/>
</dbReference>
<dbReference type="InterPro" id="IPR058240">
    <property type="entry name" value="rSAM_sf"/>
</dbReference>
<name>A0A1W2DX61_9BACT</name>
<dbReference type="PANTHER" id="PTHR43409">
    <property type="entry name" value="ANAEROBIC MAGNESIUM-PROTOPORPHYRIN IX MONOMETHYL ESTER CYCLASE-RELATED"/>
    <property type="match status" value="1"/>
</dbReference>
<dbReference type="CDD" id="cd01335">
    <property type="entry name" value="Radical_SAM"/>
    <property type="match status" value="1"/>
</dbReference>